<accession>A0A7Y9DWL6</accession>
<reference evidence="1 2" key="1">
    <citation type="submission" date="2020-07" db="EMBL/GenBank/DDBJ databases">
        <title>Sequencing the genomes of 1000 actinobacteria strains.</title>
        <authorList>
            <person name="Klenk H.-P."/>
        </authorList>
    </citation>
    <scope>NUCLEOTIDE SEQUENCE [LARGE SCALE GENOMIC DNA]</scope>
    <source>
        <strain evidence="1 2">DSM 45772</strain>
    </source>
</reference>
<keyword evidence="2" id="KW-1185">Reference proteome</keyword>
<proteinExistence type="predicted"/>
<evidence type="ECO:0000313" key="1">
    <source>
        <dbReference type="EMBL" id="NYD36845.1"/>
    </source>
</evidence>
<dbReference type="AlphaFoldDB" id="A0A7Y9DWL6"/>
<protein>
    <submittedName>
        <fullName evidence="1">Uncharacterized protein</fullName>
    </submittedName>
</protein>
<evidence type="ECO:0000313" key="2">
    <source>
        <dbReference type="Proteomes" id="UP000535890"/>
    </source>
</evidence>
<organism evidence="1 2">
    <name type="scientific">Actinomycetospora corticicola</name>
    <dbReference type="NCBI Taxonomy" id="663602"/>
    <lineage>
        <taxon>Bacteria</taxon>
        <taxon>Bacillati</taxon>
        <taxon>Actinomycetota</taxon>
        <taxon>Actinomycetes</taxon>
        <taxon>Pseudonocardiales</taxon>
        <taxon>Pseudonocardiaceae</taxon>
        <taxon>Actinomycetospora</taxon>
    </lineage>
</organism>
<dbReference type="EMBL" id="JACCBN010000001">
    <property type="protein sequence ID" value="NYD36845.1"/>
    <property type="molecule type" value="Genomic_DNA"/>
</dbReference>
<sequence length="114" mass="12693">MAGTDERSGAARIAAKAQAAAAYQAHLAEQCAAQWRVALVGDRWRVAVRRPGERWAVYAVDPVAGRSDRGDPKERQRMGAWVREKVIEVEGIVLDLDYDAERQGRVAYTVEITR</sequence>
<comment type="caution">
    <text evidence="1">The sequence shown here is derived from an EMBL/GenBank/DDBJ whole genome shotgun (WGS) entry which is preliminary data.</text>
</comment>
<gene>
    <name evidence="1" type="ORF">BJ983_002947</name>
</gene>
<dbReference type="Proteomes" id="UP000535890">
    <property type="component" value="Unassembled WGS sequence"/>
</dbReference>
<name>A0A7Y9DWL6_9PSEU</name>
<dbReference type="RefSeq" id="WP_179794468.1">
    <property type="nucleotide sequence ID" value="NZ_BAABHP010000021.1"/>
</dbReference>